<gene>
    <name evidence="2" type="ORF">S01H1_53735</name>
</gene>
<reference evidence="2" key="1">
    <citation type="journal article" date="2014" name="Front. Microbiol.">
        <title>High frequency of phylogenetically diverse reductive dehalogenase-homologous genes in deep subseafloor sedimentary metagenomes.</title>
        <authorList>
            <person name="Kawai M."/>
            <person name="Futagami T."/>
            <person name="Toyoda A."/>
            <person name="Takaki Y."/>
            <person name="Nishi S."/>
            <person name="Hori S."/>
            <person name="Arai W."/>
            <person name="Tsubouchi T."/>
            <person name="Morono Y."/>
            <person name="Uchiyama I."/>
            <person name="Ito T."/>
            <person name="Fujiyama A."/>
            <person name="Inagaki F."/>
            <person name="Takami H."/>
        </authorList>
    </citation>
    <scope>NUCLEOTIDE SEQUENCE</scope>
    <source>
        <strain evidence="2">Expedition CK06-06</strain>
    </source>
</reference>
<dbReference type="EMBL" id="BARS01034810">
    <property type="protein sequence ID" value="GAG26285.1"/>
    <property type="molecule type" value="Genomic_DNA"/>
</dbReference>
<evidence type="ECO:0000313" key="2">
    <source>
        <dbReference type="EMBL" id="GAG26285.1"/>
    </source>
</evidence>
<dbReference type="Pfam" id="PF00932">
    <property type="entry name" value="LTD"/>
    <property type="match status" value="2"/>
</dbReference>
<feature type="domain" description="LTD" evidence="1">
    <location>
        <begin position="179"/>
        <end position="259"/>
    </location>
</feature>
<dbReference type="InterPro" id="IPR036415">
    <property type="entry name" value="Lamin_tail_dom_sf"/>
</dbReference>
<organism evidence="2">
    <name type="scientific">marine sediment metagenome</name>
    <dbReference type="NCBI Taxonomy" id="412755"/>
    <lineage>
        <taxon>unclassified sequences</taxon>
        <taxon>metagenomes</taxon>
        <taxon>ecological metagenomes</taxon>
    </lineage>
</organism>
<dbReference type="PROSITE" id="PS51841">
    <property type="entry name" value="LTD"/>
    <property type="match status" value="1"/>
</dbReference>
<comment type="caution">
    <text evidence="2">The sequence shown here is derived from an EMBL/GenBank/DDBJ whole genome shotgun (WGS) entry which is preliminary data.</text>
</comment>
<dbReference type="SUPFAM" id="SSF74853">
    <property type="entry name" value="Lamin A/C globular tail domain"/>
    <property type="match status" value="2"/>
</dbReference>
<sequence>GSTWSALNEATFAVGPVAENLRITEMMYHPQDTGDPINDPNAEFIELKNISGGTIINLNLVKFTDGIDFTFPDSLDSVLSPGDYIIVAKDLAEFASKYGSPGTVVGPYTGRLNNAGERVTMEDAAGQIIHNFGFKDGWYHITDGSGFSLDANDPTDDPNIWEYKEGWRASSVINGTPGADDAGHVAAPGDIVINEVMTHTDIYPNDWIELHNTTGSTIDIGGWFLSDNDSYFKKYEIAPGVEIPANGYIVFTEDANFNA</sequence>
<name>X0W6S4_9ZZZZ</name>
<dbReference type="InterPro" id="IPR001322">
    <property type="entry name" value="Lamin_tail_dom"/>
</dbReference>
<feature type="non-terminal residue" evidence="2">
    <location>
        <position position="1"/>
    </location>
</feature>
<accession>X0W6S4</accession>
<dbReference type="AlphaFoldDB" id="X0W6S4"/>
<proteinExistence type="predicted"/>
<protein>
    <recommendedName>
        <fullName evidence="1">LTD domain-containing protein</fullName>
    </recommendedName>
</protein>
<evidence type="ECO:0000259" key="1">
    <source>
        <dbReference type="PROSITE" id="PS51841"/>
    </source>
</evidence>
<feature type="non-terminal residue" evidence="2">
    <location>
        <position position="259"/>
    </location>
</feature>
<dbReference type="Gene3D" id="2.60.40.1260">
    <property type="entry name" value="Lamin Tail domain"/>
    <property type="match status" value="1"/>
</dbReference>